<evidence type="ECO:0000256" key="3">
    <source>
        <dbReference type="ARBA" id="ARBA00022670"/>
    </source>
</evidence>
<proteinExistence type="predicted"/>
<comment type="catalytic activity">
    <reaction evidence="1">
        <text>Thiol-dependent hydrolysis of ester, thioester, amide, peptide and isopeptide bonds formed by the C-terminal Gly of ubiquitin (a 76-residue protein attached to proteins as an intracellular targeting signal).</text>
        <dbReference type="EC" id="3.4.19.12"/>
    </reaction>
</comment>
<evidence type="ECO:0000313" key="10">
    <source>
        <dbReference type="Proteomes" id="UP001281761"/>
    </source>
</evidence>
<evidence type="ECO:0000256" key="2">
    <source>
        <dbReference type="ARBA" id="ARBA00012759"/>
    </source>
</evidence>
<dbReference type="InterPro" id="IPR001394">
    <property type="entry name" value="Peptidase_C19_UCH"/>
</dbReference>
<evidence type="ECO:0000313" key="9">
    <source>
        <dbReference type="EMBL" id="KAK2953789.1"/>
    </source>
</evidence>
<dbReference type="SUPFAM" id="SSF54001">
    <property type="entry name" value="Cysteine proteinases"/>
    <property type="match status" value="1"/>
</dbReference>
<keyword evidence="4" id="KW-0833">Ubl conjugation pathway</keyword>
<evidence type="ECO:0000256" key="4">
    <source>
        <dbReference type="ARBA" id="ARBA00022786"/>
    </source>
</evidence>
<evidence type="ECO:0000259" key="8">
    <source>
        <dbReference type="PROSITE" id="PS50235"/>
    </source>
</evidence>
<gene>
    <name evidence="9" type="ORF">BLNAU_11346</name>
</gene>
<name>A0ABQ9XQH8_9EUKA</name>
<feature type="domain" description="USP" evidence="8">
    <location>
        <begin position="50"/>
        <end position="458"/>
    </location>
</feature>
<organism evidence="9 10">
    <name type="scientific">Blattamonas nauphoetae</name>
    <dbReference type="NCBI Taxonomy" id="2049346"/>
    <lineage>
        <taxon>Eukaryota</taxon>
        <taxon>Metamonada</taxon>
        <taxon>Preaxostyla</taxon>
        <taxon>Oxymonadida</taxon>
        <taxon>Blattamonas</taxon>
    </lineage>
</organism>
<evidence type="ECO:0000256" key="1">
    <source>
        <dbReference type="ARBA" id="ARBA00000707"/>
    </source>
</evidence>
<comment type="caution">
    <text evidence="9">The sequence shown here is derived from an EMBL/GenBank/DDBJ whole genome shotgun (WGS) entry which is preliminary data.</text>
</comment>
<dbReference type="EC" id="3.4.19.12" evidence="2"/>
<accession>A0ABQ9XQH8</accession>
<dbReference type="Proteomes" id="UP001281761">
    <property type="component" value="Unassembled WGS sequence"/>
</dbReference>
<feature type="region of interest" description="Disordered" evidence="7">
    <location>
        <begin position="1"/>
        <end position="20"/>
    </location>
</feature>
<dbReference type="InterPro" id="IPR038765">
    <property type="entry name" value="Papain-like_cys_pep_sf"/>
</dbReference>
<feature type="region of interest" description="Disordered" evidence="7">
    <location>
        <begin position="188"/>
        <end position="223"/>
    </location>
</feature>
<dbReference type="Gene3D" id="3.90.70.10">
    <property type="entry name" value="Cysteine proteinases"/>
    <property type="match status" value="1"/>
</dbReference>
<dbReference type="Pfam" id="PF00443">
    <property type="entry name" value="UCH"/>
    <property type="match status" value="1"/>
</dbReference>
<dbReference type="PROSITE" id="PS00973">
    <property type="entry name" value="USP_2"/>
    <property type="match status" value="1"/>
</dbReference>
<keyword evidence="5 9" id="KW-0378">Hydrolase</keyword>
<sequence length="464" mass="51651">MPPKPQNAPKKQSVRPEDQNSVSLATISHSLFSKSRQFLSPPLIQNIKQHSYQNPSNLCFANSTIQLLFSCPPFVKLLCSLRQENFPSYDKFPHTKAWITLLDYLNPIIPPQRTEKFPIPDVDSPINPNQLKGGILVPTPIYPIITLFRNLRNPPTTPILQNPRPGPQEDAAEFLSFCLNGLEEELRLQTPKKQNSTPKTKSDDEGWSVALSGGSKRKNRTKTAAQVSVQSEYDSLISMLFAGEVASLVEKKEGIEVDDGNGSRFEISDGTTSQVTVQRFLELHVDIGTGIDDVESGLDALWSKSSIDTTAESFSTIPLSQTLSLHALPPVLILHLKRFKVRQSFSNPSHFEFAKEQAFVSFPPVLSLSSRSGLSSSYSTGRQPHYAEASYTLFAVVEHVGATLEGGHYTTFVRRALVPQPSGPRDSVWVHCDDSKVRFVQTDEVLQRKAYILLYVMTSLPRSK</sequence>
<evidence type="ECO:0000256" key="7">
    <source>
        <dbReference type="SAM" id="MobiDB-lite"/>
    </source>
</evidence>
<evidence type="ECO:0000256" key="5">
    <source>
        <dbReference type="ARBA" id="ARBA00022801"/>
    </source>
</evidence>
<dbReference type="InterPro" id="IPR028889">
    <property type="entry name" value="USP"/>
</dbReference>
<reference evidence="9 10" key="1">
    <citation type="journal article" date="2022" name="bioRxiv">
        <title>Genomics of Preaxostyla Flagellates Illuminates Evolutionary Transitions and the Path Towards Mitochondrial Loss.</title>
        <authorList>
            <person name="Novak L.V.F."/>
            <person name="Treitli S.C."/>
            <person name="Pyrih J."/>
            <person name="Halakuc P."/>
            <person name="Pipaliya S.V."/>
            <person name="Vacek V."/>
            <person name="Brzon O."/>
            <person name="Soukal P."/>
            <person name="Eme L."/>
            <person name="Dacks J.B."/>
            <person name="Karnkowska A."/>
            <person name="Elias M."/>
            <person name="Hampl V."/>
        </authorList>
    </citation>
    <scope>NUCLEOTIDE SEQUENCE [LARGE SCALE GENOMIC DNA]</scope>
    <source>
        <strain evidence="9">NAU3</strain>
        <tissue evidence="9">Gut</tissue>
    </source>
</reference>
<dbReference type="GO" id="GO:0004843">
    <property type="term" value="F:cysteine-type deubiquitinase activity"/>
    <property type="evidence" value="ECO:0007669"/>
    <property type="project" value="UniProtKB-EC"/>
</dbReference>
<keyword evidence="10" id="KW-1185">Reference proteome</keyword>
<dbReference type="InterPro" id="IPR050164">
    <property type="entry name" value="Peptidase_C19"/>
</dbReference>
<evidence type="ECO:0000256" key="6">
    <source>
        <dbReference type="ARBA" id="ARBA00022807"/>
    </source>
</evidence>
<dbReference type="CDD" id="cd02257">
    <property type="entry name" value="Peptidase_C19"/>
    <property type="match status" value="1"/>
</dbReference>
<dbReference type="PROSITE" id="PS50235">
    <property type="entry name" value="USP_3"/>
    <property type="match status" value="1"/>
</dbReference>
<dbReference type="PANTHER" id="PTHR24006:SF687">
    <property type="entry name" value="UBIQUITIN CARBOXYL-TERMINAL HYDROLASE 10"/>
    <property type="match status" value="1"/>
</dbReference>
<keyword evidence="3" id="KW-0645">Protease</keyword>
<dbReference type="EMBL" id="JARBJD010000087">
    <property type="protein sequence ID" value="KAK2953789.1"/>
    <property type="molecule type" value="Genomic_DNA"/>
</dbReference>
<protein>
    <recommendedName>
        <fullName evidence="2">ubiquitinyl hydrolase 1</fullName>
        <ecNumber evidence="2">3.4.19.12</ecNumber>
    </recommendedName>
</protein>
<dbReference type="InterPro" id="IPR018200">
    <property type="entry name" value="USP_CS"/>
</dbReference>
<dbReference type="PANTHER" id="PTHR24006">
    <property type="entry name" value="UBIQUITIN CARBOXYL-TERMINAL HYDROLASE"/>
    <property type="match status" value="1"/>
</dbReference>
<keyword evidence="6" id="KW-0788">Thiol protease</keyword>